<dbReference type="Proteomes" id="UP001139125">
    <property type="component" value="Unassembled WGS sequence"/>
</dbReference>
<dbReference type="AlphaFoldDB" id="A0A9X2L0H1"/>
<comment type="caution">
    <text evidence="1">The sequence shown here is derived from an EMBL/GenBank/DDBJ whole genome shotgun (WGS) entry which is preliminary data.</text>
</comment>
<evidence type="ECO:0000313" key="2">
    <source>
        <dbReference type="Proteomes" id="UP001139125"/>
    </source>
</evidence>
<proteinExistence type="predicted"/>
<evidence type="ECO:0000313" key="1">
    <source>
        <dbReference type="EMBL" id="MCP9290045.1"/>
    </source>
</evidence>
<protein>
    <submittedName>
        <fullName evidence="1">Uncharacterized protein</fullName>
    </submittedName>
</protein>
<name>A0A9X2L0H1_9BACT</name>
<gene>
    <name evidence="1" type="ORF">NM125_00465</name>
</gene>
<sequence length="149" mass="17120">MRDIKKEQQKLQSRYRQHLNRIKSQYKFYDKELALLMGFNIDQADYVRQMRSGKAEIFTCDMITLSKNLILEHNDSSLLQEMVPDEFIGFAVSGGMTNGCVNDEINNITMYSGQILQEGLKDNPDSQFIVRKAEKIASESATIKNEVKS</sequence>
<dbReference type="RefSeq" id="WP_255131756.1">
    <property type="nucleotide sequence ID" value="NZ_JANDBC010000001.1"/>
</dbReference>
<keyword evidence="2" id="KW-1185">Reference proteome</keyword>
<accession>A0A9X2L0H1</accession>
<dbReference type="EMBL" id="JANDBC010000001">
    <property type="protein sequence ID" value="MCP9290045.1"/>
    <property type="molecule type" value="Genomic_DNA"/>
</dbReference>
<organism evidence="1 2">
    <name type="scientific">Gracilimonas sediminicola</name>
    <dbReference type="NCBI Taxonomy" id="2952158"/>
    <lineage>
        <taxon>Bacteria</taxon>
        <taxon>Pseudomonadati</taxon>
        <taxon>Balneolota</taxon>
        <taxon>Balneolia</taxon>
        <taxon>Balneolales</taxon>
        <taxon>Balneolaceae</taxon>
        <taxon>Gracilimonas</taxon>
    </lineage>
</organism>
<reference evidence="1" key="1">
    <citation type="submission" date="2022-06" db="EMBL/GenBank/DDBJ databases">
        <title>Gracilimonas sp. CAU 1638 isolated from sea sediment.</title>
        <authorList>
            <person name="Kim W."/>
        </authorList>
    </citation>
    <scope>NUCLEOTIDE SEQUENCE</scope>
    <source>
        <strain evidence="1">CAU 1638</strain>
    </source>
</reference>